<reference evidence="2 3" key="1">
    <citation type="submission" date="2020-07" db="EMBL/GenBank/DDBJ databases">
        <title>Draft Genome Sequences of Lactobacillales Isolated from the International Space Station.</title>
        <authorList>
            <person name="Bharadwaj A.R."/>
            <person name="Singh N.K."/>
            <person name="Wood J.M."/>
            <person name="Debieu M."/>
            <person name="O'Hara N.B."/>
            <person name="Karouia F."/>
            <person name="Mason C.E."/>
            <person name="Venkateswaran K."/>
        </authorList>
    </citation>
    <scope>NUCLEOTIDE SEQUENCE [LARGE SCALE GENOMIC DNA]</scope>
    <source>
        <strain evidence="2 3">151250015-1-258-55</strain>
    </source>
</reference>
<gene>
    <name evidence="2" type="ORF">H3232_06200</name>
</gene>
<dbReference type="Proteomes" id="UP000540056">
    <property type="component" value="Unassembled WGS sequence"/>
</dbReference>
<evidence type="ECO:0000313" key="2">
    <source>
        <dbReference type="EMBL" id="MBA5746779.1"/>
    </source>
</evidence>
<name>A0ABR5ZYI1_9LACT</name>
<organism evidence="2 3">
    <name type="scientific">Aerococcus urinaeequi</name>
    <dbReference type="NCBI Taxonomy" id="51665"/>
    <lineage>
        <taxon>Bacteria</taxon>
        <taxon>Bacillati</taxon>
        <taxon>Bacillota</taxon>
        <taxon>Bacilli</taxon>
        <taxon>Lactobacillales</taxon>
        <taxon>Aerococcaceae</taxon>
        <taxon>Aerococcus</taxon>
    </lineage>
</organism>
<evidence type="ECO:0000313" key="3">
    <source>
        <dbReference type="Proteomes" id="UP000540056"/>
    </source>
</evidence>
<keyword evidence="1" id="KW-0472">Membrane</keyword>
<dbReference type="RefSeq" id="WP_182023446.1">
    <property type="nucleotide sequence ID" value="NZ_JACGAM010000010.1"/>
</dbReference>
<comment type="caution">
    <text evidence="2">The sequence shown here is derived from an EMBL/GenBank/DDBJ whole genome shotgun (WGS) entry which is preliminary data.</text>
</comment>
<dbReference type="EMBL" id="JACGAN010000009">
    <property type="protein sequence ID" value="MBA5746779.1"/>
    <property type="molecule type" value="Genomic_DNA"/>
</dbReference>
<keyword evidence="1" id="KW-0812">Transmembrane</keyword>
<feature type="transmembrane region" description="Helical" evidence="1">
    <location>
        <begin position="5"/>
        <end position="25"/>
    </location>
</feature>
<proteinExistence type="predicted"/>
<keyword evidence="1" id="KW-1133">Transmembrane helix</keyword>
<feature type="transmembrane region" description="Helical" evidence="1">
    <location>
        <begin position="45"/>
        <end position="67"/>
    </location>
</feature>
<keyword evidence="3" id="KW-1185">Reference proteome</keyword>
<protein>
    <submittedName>
        <fullName evidence="2">Uncharacterized protein</fullName>
    </submittedName>
</protein>
<accession>A0ABR5ZYI1</accession>
<sequence>MATSFLFFLLYNIIVQIYTIFDQYIHQSILAEWPSFLYLFDLNFFIIYFGFFFLSTAAVHIATPIAIPNEIPKNILFMARPNMRPNNTPDEIAVFKSTISPLFYHA</sequence>
<evidence type="ECO:0000256" key="1">
    <source>
        <dbReference type="SAM" id="Phobius"/>
    </source>
</evidence>